<dbReference type="Proteomes" id="UP001431131">
    <property type="component" value="Unassembled WGS sequence"/>
</dbReference>
<proteinExistence type="predicted"/>
<dbReference type="EMBL" id="JAKTTI010000027">
    <property type="protein sequence ID" value="MCH1626749.1"/>
    <property type="molecule type" value="Genomic_DNA"/>
</dbReference>
<gene>
    <name evidence="1" type="ORF">MJG50_15530</name>
</gene>
<accession>A0AAW5E758</accession>
<protein>
    <submittedName>
        <fullName evidence="1">Uncharacterized protein</fullName>
    </submittedName>
</protein>
<evidence type="ECO:0000313" key="2">
    <source>
        <dbReference type="Proteomes" id="UP001431131"/>
    </source>
</evidence>
<dbReference type="RefSeq" id="WP_240256668.1">
    <property type="nucleotide sequence ID" value="NZ_JAKTTI010000027.1"/>
</dbReference>
<name>A0AAW5E758_9BACI</name>
<organism evidence="1 2">
    <name type="scientific">Fredinandcohnia quinoae</name>
    <dbReference type="NCBI Taxonomy" id="2918902"/>
    <lineage>
        <taxon>Bacteria</taxon>
        <taxon>Bacillati</taxon>
        <taxon>Bacillota</taxon>
        <taxon>Bacilli</taxon>
        <taxon>Bacillales</taxon>
        <taxon>Bacillaceae</taxon>
        <taxon>Fredinandcohnia</taxon>
    </lineage>
</organism>
<evidence type="ECO:0000313" key="1">
    <source>
        <dbReference type="EMBL" id="MCH1626749.1"/>
    </source>
</evidence>
<keyword evidence="2" id="KW-1185">Reference proteome</keyword>
<comment type="caution">
    <text evidence="1">The sequence shown here is derived from an EMBL/GenBank/DDBJ whole genome shotgun (WGS) entry which is preliminary data.</text>
</comment>
<dbReference type="AlphaFoldDB" id="A0AAW5E758"/>
<sequence length="135" mass="15787">MHGTLICWLYSHDKYGMNYKDELEKIAVKAFEDLAKAKNPALRESKFTIFGGGYKAFENFYCVGIDPDLDRKISDDFYENEEEYMEKGYETGGLGQFLNNYFDPMNVEYSTPNVKLFPFMSYSNGKWIKHNVHII</sequence>
<reference evidence="1" key="1">
    <citation type="submission" date="2022-02" db="EMBL/GenBank/DDBJ databases">
        <title>Fredinandcohnia quinoae sp. nov. isolated from Chenopodium quinoa seeds.</title>
        <authorList>
            <person name="Saati-Santamaria Z."/>
            <person name="Flores-Felix J.D."/>
            <person name="Igual J.M."/>
            <person name="Velazquez E."/>
            <person name="Garcia-Fraile P."/>
            <person name="Martinez-Molina E."/>
        </authorList>
    </citation>
    <scope>NUCLEOTIDE SEQUENCE</scope>
    <source>
        <strain evidence="1">SECRCQ15</strain>
    </source>
</reference>